<keyword evidence="1" id="KW-0472">Membrane</keyword>
<keyword evidence="1" id="KW-1133">Transmembrane helix</keyword>
<keyword evidence="1" id="KW-0812">Transmembrane</keyword>
<proteinExistence type="predicted"/>
<gene>
    <name evidence="3" type="ORF">DCMF_19095</name>
</gene>
<evidence type="ECO:0000259" key="2">
    <source>
        <dbReference type="Pfam" id="PF25919"/>
    </source>
</evidence>
<evidence type="ECO:0000313" key="3">
    <source>
        <dbReference type="EMBL" id="ATW26576.1"/>
    </source>
</evidence>
<dbReference type="InterPro" id="IPR022275">
    <property type="entry name" value="NHPM_bacteriocin_SS_HylD"/>
</dbReference>
<dbReference type="EMBL" id="CP017634">
    <property type="protein sequence ID" value="ATW26576.1"/>
    <property type="molecule type" value="Genomic_DNA"/>
</dbReference>
<dbReference type="OrthoDB" id="8439633at2"/>
<name>A0A3G1KVV0_FORW1</name>
<organism evidence="3 4">
    <name type="scientific">Formimonas warabiya</name>
    <dbReference type="NCBI Taxonomy" id="1761012"/>
    <lineage>
        <taxon>Bacteria</taxon>
        <taxon>Bacillati</taxon>
        <taxon>Bacillota</taxon>
        <taxon>Clostridia</taxon>
        <taxon>Eubacteriales</taxon>
        <taxon>Peptococcaceae</taxon>
        <taxon>Candidatus Formimonas</taxon>
    </lineage>
</organism>
<evidence type="ECO:0000256" key="1">
    <source>
        <dbReference type="SAM" id="Phobius"/>
    </source>
</evidence>
<dbReference type="PANTHER" id="PTHR30386">
    <property type="entry name" value="MEMBRANE FUSION SUBUNIT OF EMRAB-TOLC MULTIDRUG EFFLUX PUMP"/>
    <property type="match status" value="1"/>
</dbReference>
<dbReference type="Pfam" id="PF25919">
    <property type="entry name" value="BSH_CusB"/>
    <property type="match status" value="1"/>
</dbReference>
<evidence type="ECO:0000313" key="4">
    <source>
        <dbReference type="Proteomes" id="UP000323521"/>
    </source>
</evidence>
<dbReference type="AlphaFoldDB" id="A0A3G1KVV0"/>
<dbReference type="InterPro" id="IPR058790">
    <property type="entry name" value="BSH_CusB"/>
</dbReference>
<feature type="domain" description="CusB-like barrel-sandwich hybrid" evidence="2">
    <location>
        <begin position="87"/>
        <end position="179"/>
    </location>
</feature>
<protein>
    <submittedName>
        <fullName evidence="3">NHLP bacteriocin system secretion protein</fullName>
    </submittedName>
</protein>
<dbReference type="NCBIfam" id="TIGR03794">
    <property type="entry name" value="NHLM_micro_HlyD"/>
    <property type="match status" value="1"/>
</dbReference>
<dbReference type="InterPro" id="IPR050739">
    <property type="entry name" value="MFP"/>
</dbReference>
<dbReference type="RefSeq" id="WP_148135896.1">
    <property type="nucleotide sequence ID" value="NZ_CP017634.1"/>
</dbReference>
<keyword evidence="4" id="KW-1185">Reference proteome</keyword>
<dbReference type="SUPFAM" id="SSF111369">
    <property type="entry name" value="HlyD-like secretion proteins"/>
    <property type="match status" value="1"/>
</dbReference>
<dbReference type="Gene3D" id="2.40.50.100">
    <property type="match status" value="2"/>
</dbReference>
<feature type="transmembrane region" description="Helical" evidence="1">
    <location>
        <begin position="32"/>
        <end position="51"/>
    </location>
</feature>
<dbReference type="Proteomes" id="UP000323521">
    <property type="component" value="Chromosome"/>
</dbReference>
<dbReference type="KEGG" id="fwa:DCMF_19095"/>
<reference evidence="3 4" key="1">
    <citation type="submission" date="2016-10" db="EMBL/GenBank/DDBJ databases">
        <title>Complete Genome Sequence of Peptococcaceae strain DCMF.</title>
        <authorList>
            <person name="Edwards R.J."/>
            <person name="Holland S.I."/>
            <person name="Deshpande N.P."/>
            <person name="Wong Y.K."/>
            <person name="Ertan H."/>
            <person name="Manefield M."/>
            <person name="Russell T.L."/>
            <person name="Lee M.J."/>
        </authorList>
    </citation>
    <scope>NUCLEOTIDE SEQUENCE [LARGE SCALE GENOMIC DNA]</scope>
    <source>
        <strain evidence="3 4">DCMF</strain>
    </source>
</reference>
<sequence>MKQNIFREVSLKRLSSPEQLDQLIKVTSPKGWLALIALGLLLAGVIVWSFMGSIPTKIAGQGILLNDGGVFSLTHDSSGQVLDVRFAAGDVVKKGDVIARIEQPQLVEKINGVLGTLRDLEKNQQTSSPEYRNLENQVAELREELDYRSQIVSPIEGRVLELNIRPGRMVQPGETLATLEQYGAVVRLEAVLYVPAELTGEIRPGMEVQISPTIVNKEEYGFMLGRVTAVAEYPATAQSMMQTLGNENLVSLLAGQGAPLEVQVDLTPDGSTASGYKWSSPAGPPLSIPSGTLVQGAVVIAREKPVAKVIPFFGARAGENGERESGEK</sequence>
<accession>A0A3G1KVV0</accession>